<proteinExistence type="predicted"/>
<keyword evidence="2" id="KW-0472">Membrane</keyword>
<feature type="region of interest" description="Disordered" evidence="1">
    <location>
        <begin position="48"/>
        <end position="77"/>
    </location>
</feature>
<organism evidence="3 4">
    <name type="scientific">Treponema pedis</name>
    <dbReference type="NCBI Taxonomy" id="409322"/>
    <lineage>
        <taxon>Bacteria</taxon>
        <taxon>Pseudomonadati</taxon>
        <taxon>Spirochaetota</taxon>
        <taxon>Spirochaetia</taxon>
        <taxon>Spirochaetales</taxon>
        <taxon>Treponemataceae</taxon>
        <taxon>Treponema</taxon>
    </lineage>
</organism>
<dbReference type="Proteomes" id="UP000593915">
    <property type="component" value="Chromosome"/>
</dbReference>
<dbReference type="AlphaFoldDB" id="A0A7S6WQN6"/>
<dbReference type="EMBL" id="CP061839">
    <property type="protein sequence ID" value="QOW61556.1"/>
    <property type="molecule type" value="Genomic_DNA"/>
</dbReference>
<accession>A0A7S6WQN6</accession>
<evidence type="ECO:0000313" key="3">
    <source>
        <dbReference type="EMBL" id="QOW61556.1"/>
    </source>
</evidence>
<feature type="transmembrane region" description="Helical" evidence="2">
    <location>
        <begin position="15"/>
        <end position="37"/>
    </location>
</feature>
<protein>
    <submittedName>
        <fullName evidence="3">Uncharacterized protein</fullName>
    </submittedName>
</protein>
<gene>
    <name evidence="3" type="ORF">IFE08_03985</name>
</gene>
<evidence type="ECO:0000256" key="2">
    <source>
        <dbReference type="SAM" id="Phobius"/>
    </source>
</evidence>
<sequence>MSAADFFYVLKRILISPYVIGIAIAVTLFLQLFFYVANYNKRQKTIRIRRLKKPSPPKEQPEQKTSDDGAASEEENE</sequence>
<dbReference type="GeneID" id="301089135"/>
<keyword evidence="2" id="KW-1133">Transmembrane helix</keyword>
<keyword evidence="2" id="KW-0812">Transmembrane</keyword>
<reference evidence="3 4" key="1">
    <citation type="submission" date="2020-09" db="EMBL/GenBank/DDBJ databases">
        <title>Characterization of Treponema spp. from bovine digital dermatitis in Korea.</title>
        <authorList>
            <person name="Espiritu H.M."/>
            <person name="Cho Y.I."/>
            <person name="Mamuad L."/>
        </authorList>
    </citation>
    <scope>NUCLEOTIDE SEQUENCE [LARGE SCALE GENOMIC DNA]</scope>
    <source>
        <strain evidence="3 4">KS1</strain>
    </source>
</reference>
<dbReference type="RefSeq" id="WP_020964235.1">
    <property type="nucleotide sequence ID" value="NZ_CP045670.1"/>
</dbReference>
<name>A0A7S6WQN6_9SPIR</name>
<evidence type="ECO:0000256" key="1">
    <source>
        <dbReference type="SAM" id="MobiDB-lite"/>
    </source>
</evidence>
<evidence type="ECO:0000313" key="4">
    <source>
        <dbReference type="Proteomes" id="UP000593915"/>
    </source>
</evidence>